<evidence type="ECO:0000313" key="2">
    <source>
        <dbReference type="Proteomes" id="UP001283361"/>
    </source>
</evidence>
<comment type="caution">
    <text evidence="1">The sequence shown here is derived from an EMBL/GenBank/DDBJ whole genome shotgun (WGS) entry which is preliminary data.</text>
</comment>
<keyword evidence="2" id="KW-1185">Reference proteome</keyword>
<gene>
    <name evidence="1" type="ORF">RRG08_053345</name>
</gene>
<dbReference type="EMBL" id="JAWDGP010003764">
    <property type="protein sequence ID" value="KAK3771198.1"/>
    <property type="molecule type" value="Genomic_DNA"/>
</dbReference>
<reference evidence="1" key="1">
    <citation type="journal article" date="2023" name="G3 (Bethesda)">
        <title>A reference genome for the long-term kleptoplast-retaining sea slug Elysia crispata morphotype clarki.</title>
        <authorList>
            <person name="Eastman K.E."/>
            <person name="Pendleton A.L."/>
            <person name="Shaikh M.A."/>
            <person name="Suttiyut T."/>
            <person name="Ogas R."/>
            <person name="Tomko P."/>
            <person name="Gavelis G."/>
            <person name="Widhalm J.R."/>
            <person name="Wisecaver J.H."/>
        </authorList>
    </citation>
    <scope>NUCLEOTIDE SEQUENCE</scope>
    <source>
        <strain evidence="1">ECLA1</strain>
    </source>
</reference>
<dbReference type="AlphaFoldDB" id="A0AAE0ZL03"/>
<evidence type="ECO:0000313" key="1">
    <source>
        <dbReference type="EMBL" id="KAK3771198.1"/>
    </source>
</evidence>
<proteinExistence type="predicted"/>
<name>A0AAE0ZL03_9GAST</name>
<accession>A0AAE0ZL03</accession>
<sequence>MTSELVEYTCECVMSLISGMHVRRSCVCAWEGEEGERGLFYLARIFIAILQTTNINFRLACCQGKIIPELAARLYLLLILLTSLS</sequence>
<dbReference type="Proteomes" id="UP001283361">
    <property type="component" value="Unassembled WGS sequence"/>
</dbReference>
<protein>
    <submittedName>
        <fullName evidence="1">Uncharacterized protein</fullName>
    </submittedName>
</protein>
<organism evidence="1 2">
    <name type="scientific">Elysia crispata</name>
    <name type="common">lettuce slug</name>
    <dbReference type="NCBI Taxonomy" id="231223"/>
    <lineage>
        <taxon>Eukaryota</taxon>
        <taxon>Metazoa</taxon>
        <taxon>Spiralia</taxon>
        <taxon>Lophotrochozoa</taxon>
        <taxon>Mollusca</taxon>
        <taxon>Gastropoda</taxon>
        <taxon>Heterobranchia</taxon>
        <taxon>Euthyneura</taxon>
        <taxon>Panpulmonata</taxon>
        <taxon>Sacoglossa</taxon>
        <taxon>Placobranchoidea</taxon>
        <taxon>Plakobranchidae</taxon>
        <taxon>Elysia</taxon>
    </lineage>
</organism>